<name>A0ACC3C5U5_PYRYE</name>
<reference evidence="1" key="1">
    <citation type="submission" date="2019-11" db="EMBL/GenBank/DDBJ databases">
        <title>Nori genome reveals adaptations in red seaweeds to the harsh intertidal environment.</title>
        <authorList>
            <person name="Wang D."/>
            <person name="Mao Y."/>
        </authorList>
    </citation>
    <scope>NUCLEOTIDE SEQUENCE</scope>
    <source>
        <tissue evidence="1">Gametophyte</tissue>
    </source>
</reference>
<keyword evidence="2" id="KW-1185">Reference proteome</keyword>
<accession>A0ACC3C5U5</accession>
<gene>
    <name evidence="1" type="ORF">I4F81_007762</name>
</gene>
<evidence type="ECO:0000313" key="1">
    <source>
        <dbReference type="EMBL" id="KAK1865228.1"/>
    </source>
</evidence>
<organism evidence="1 2">
    <name type="scientific">Pyropia yezoensis</name>
    <name type="common">Susabi-nori</name>
    <name type="synonym">Porphyra yezoensis</name>
    <dbReference type="NCBI Taxonomy" id="2788"/>
    <lineage>
        <taxon>Eukaryota</taxon>
        <taxon>Rhodophyta</taxon>
        <taxon>Bangiophyceae</taxon>
        <taxon>Bangiales</taxon>
        <taxon>Bangiaceae</taxon>
        <taxon>Pyropia</taxon>
    </lineage>
</organism>
<dbReference type="Proteomes" id="UP000798662">
    <property type="component" value="Chromosome 2"/>
</dbReference>
<dbReference type="EMBL" id="CM020619">
    <property type="protein sequence ID" value="KAK1865228.1"/>
    <property type="molecule type" value="Genomic_DNA"/>
</dbReference>
<evidence type="ECO:0000313" key="2">
    <source>
        <dbReference type="Proteomes" id="UP000798662"/>
    </source>
</evidence>
<protein>
    <submittedName>
        <fullName evidence="1">Uncharacterized protein</fullName>
    </submittedName>
</protein>
<comment type="caution">
    <text evidence="1">The sequence shown here is derived from an EMBL/GenBank/DDBJ whole genome shotgun (WGS) entry which is preliminary data.</text>
</comment>
<sequence>MNMEVADWMPAALDLSLELPSLGDAPPPSLSAAHAKRCWPAGGGWAEPTSAADLLSPGLADAVLSAAAVPGVAPDAARVIRNREVALKARQAAKDKAARLAADNAALTARVAELLAENAALSAAAASLRAQVAGGEGEAPAAGGSAQRNWA</sequence>
<proteinExistence type="predicted"/>